<sequence length="103" mass="11886">MKRYAIVEIPDEVKYLSVQVSAGQKLITPFPEVLNGRVELMKKACELAGVQCQVPKKGEWFYSLNHEGQWEKCKYDYGPGEVRTVIPNDNVPQEEYYENIHGH</sequence>
<dbReference type="EMBL" id="MT141232">
    <property type="protein sequence ID" value="QJA56652.1"/>
    <property type="molecule type" value="Genomic_DNA"/>
</dbReference>
<organism evidence="1">
    <name type="scientific">viral metagenome</name>
    <dbReference type="NCBI Taxonomy" id="1070528"/>
    <lineage>
        <taxon>unclassified sequences</taxon>
        <taxon>metagenomes</taxon>
        <taxon>organismal metagenomes</taxon>
    </lineage>
</organism>
<proteinExistence type="predicted"/>
<name>A0A6M3IJU3_9ZZZZ</name>
<reference evidence="1" key="1">
    <citation type="submission" date="2020-03" db="EMBL/GenBank/DDBJ databases">
        <title>The deep terrestrial virosphere.</title>
        <authorList>
            <person name="Holmfeldt K."/>
            <person name="Nilsson E."/>
            <person name="Simone D."/>
            <person name="Lopez-Fernandez M."/>
            <person name="Wu X."/>
            <person name="de Brujin I."/>
            <person name="Lundin D."/>
            <person name="Andersson A."/>
            <person name="Bertilsson S."/>
            <person name="Dopson M."/>
        </authorList>
    </citation>
    <scope>NUCLEOTIDE SEQUENCE</scope>
    <source>
        <strain evidence="1">MM415B01811</strain>
    </source>
</reference>
<protein>
    <submittedName>
        <fullName evidence="1">Uncharacterized protein</fullName>
    </submittedName>
</protein>
<accession>A0A6M3IJU3</accession>
<dbReference type="AlphaFoldDB" id="A0A6M3IJU3"/>
<evidence type="ECO:0000313" key="1">
    <source>
        <dbReference type="EMBL" id="QJA56652.1"/>
    </source>
</evidence>
<gene>
    <name evidence="1" type="ORF">MM415B01811_0004</name>
</gene>